<evidence type="ECO:0000256" key="5">
    <source>
        <dbReference type="ARBA" id="ARBA00022989"/>
    </source>
</evidence>
<dbReference type="Pfam" id="PF00884">
    <property type="entry name" value="Sulfatase"/>
    <property type="match status" value="1"/>
</dbReference>
<comment type="caution">
    <text evidence="9">The sequence shown here is derived from an EMBL/GenBank/DDBJ whole genome shotgun (WGS) entry which is preliminary data.</text>
</comment>
<keyword evidence="6 7" id="KW-0472">Membrane</keyword>
<evidence type="ECO:0000256" key="2">
    <source>
        <dbReference type="ARBA" id="ARBA00022475"/>
    </source>
</evidence>
<dbReference type="GO" id="GO:0016740">
    <property type="term" value="F:transferase activity"/>
    <property type="evidence" value="ECO:0007669"/>
    <property type="project" value="UniProtKB-KW"/>
</dbReference>
<keyword evidence="5 7" id="KW-1133">Transmembrane helix</keyword>
<dbReference type="SUPFAM" id="SSF53649">
    <property type="entry name" value="Alkaline phosphatase-like"/>
    <property type="match status" value="1"/>
</dbReference>
<reference evidence="10" key="1">
    <citation type="journal article" date="2019" name="Int. J. Syst. Evol. Microbiol.">
        <title>The Global Catalogue of Microorganisms (GCM) 10K type strain sequencing project: providing services to taxonomists for standard genome sequencing and annotation.</title>
        <authorList>
            <consortium name="The Broad Institute Genomics Platform"/>
            <consortium name="The Broad Institute Genome Sequencing Center for Infectious Disease"/>
            <person name="Wu L."/>
            <person name="Ma J."/>
        </authorList>
    </citation>
    <scope>NUCLEOTIDE SEQUENCE [LARGE SCALE GENOMIC DNA]</scope>
    <source>
        <strain evidence="10">KCTC 42730</strain>
    </source>
</reference>
<proteinExistence type="predicted"/>
<sequence length="531" mass="60389">MQFQLLRNVLFALLCCAIASVPELLYGMLNSSYIAFKNPKAYLITLVLFTVLSFVKNRVFFVTVTLLVAFIQSGQLMYFHYFGNFSSAFDIKLLFLETYDALTGFWDVAPFLLLPGVMPIISAAAISLLRVQQQDKLRHFGASPVLVILLLCAPFAQSYSSNAFQKFQPNIGHSALKNGLYSMSYFLSLAIRSNNETITDYQPYVVTSVPTSDYNIVILMGESLSTLNMGLYGYERDTTPELNKLKSDSNFFYTRAISSAVTTRVSLAMFYNVTYEPDNAKHLRNMDTALYKLAKQQGYQTHYITTQKNAGALTHAFSMAHVDTWQDNDALSRFDGEYDNRLLLALQELNLDYQQKQFITLHMRSAHAPYVDNYPQEQTVFPTEGQPYAHYMRNSYDNSVRYTDKTISELIAHFKHSKQPTLIFMTSDHGELLGQDGRFGHNQIDLDVAAVPFLLYAVNDPEQQLKDIKNQFGCMTNHYEISRQIAKLLGAYIENPNQVAGQYYLNGQSPYGEAGFKRYTLDKHTCSTRLN</sequence>
<dbReference type="InterPro" id="IPR000917">
    <property type="entry name" value="Sulfatase_N"/>
</dbReference>
<evidence type="ECO:0000256" key="7">
    <source>
        <dbReference type="SAM" id="Phobius"/>
    </source>
</evidence>
<protein>
    <submittedName>
        <fullName evidence="9">Phosphoethanolamine transferase</fullName>
    </submittedName>
</protein>
<dbReference type="CDD" id="cd16017">
    <property type="entry name" value="LptA"/>
    <property type="match status" value="1"/>
</dbReference>
<feature type="domain" description="Sulfatase N-terminal" evidence="8">
    <location>
        <begin position="215"/>
        <end position="463"/>
    </location>
</feature>
<feature type="transmembrane region" description="Helical" evidence="7">
    <location>
        <begin position="41"/>
        <end position="71"/>
    </location>
</feature>
<dbReference type="Gene3D" id="3.40.720.10">
    <property type="entry name" value="Alkaline Phosphatase, subunit A"/>
    <property type="match status" value="1"/>
</dbReference>
<dbReference type="EMBL" id="JBHRSD010000014">
    <property type="protein sequence ID" value="MFC3032507.1"/>
    <property type="molecule type" value="Genomic_DNA"/>
</dbReference>
<accession>A0ABV7CIS3</accession>
<evidence type="ECO:0000313" key="9">
    <source>
        <dbReference type="EMBL" id="MFC3032507.1"/>
    </source>
</evidence>
<dbReference type="Proteomes" id="UP001595453">
    <property type="component" value="Unassembled WGS sequence"/>
</dbReference>
<evidence type="ECO:0000256" key="4">
    <source>
        <dbReference type="ARBA" id="ARBA00022692"/>
    </source>
</evidence>
<name>A0ABV7CIS3_9GAMM</name>
<comment type="subcellular location">
    <subcellularLocation>
        <location evidence="1">Cell membrane</location>
        <topology evidence="1">Multi-pass membrane protein</topology>
    </subcellularLocation>
</comment>
<evidence type="ECO:0000256" key="6">
    <source>
        <dbReference type="ARBA" id="ARBA00023136"/>
    </source>
</evidence>
<keyword evidence="10" id="KW-1185">Reference proteome</keyword>
<evidence type="ECO:0000259" key="8">
    <source>
        <dbReference type="Pfam" id="PF00884"/>
    </source>
</evidence>
<keyword evidence="3 9" id="KW-0808">Transferase</keyword>
<organism evidence="9 10">
    <name type="scientific">Pseudoalteromonas fenneropenaei</name>
    <dbReference type="NCBI Taxonomy" id="1737459"/>
    <lineage>
        <taxon>Bacteria</taxon>
        <taxon>Pseudomonadati</taxon>
        <taxon>Pseudomonadota</taxon>
        <taxon>Gammaproteobacteria</taxon>
        <taxon>Alteromonadales</taxon>
        <taxon>Pseudoalteromonadaceae</taxon>
        <taxon>Pseudoalteromonas</taxon>
    </lineage>
</organism>
<dbReference type="InterPro" id="IPR058130">
    <property type="entry name" value="PEA_transf_C"/>
</dbReference>
<evidence type="ECO:0000313" key="10">
    <source>
        <dbReference type="Proteomes" id="UP001595453"/>
    </source>
</evidence>
<evidence type="ECO:0000256" key="3">
    <source>
        <dbReference type="ARBA" id="ARBA00022679"/>
    </source>
</evidence>
<keyword evidence="4 7" id="KW-0812">Transmembrane</keyword>
<gene>
    <name evidence="9" type="ORF">ACFOEE_08255</name>
</gene>
<keyword evidence="2" id="KW-1003">Cell membrane</keyword>
<dbReference type="InterPro" id="IPR017850">
    <property type="entry name" value="Alkaline_phosphatase_core_sf"/>
</dbReference>
<dbReference type="InterPro" id="IPR040423">
    <property type="entry name" value="PEA_transferase"/>
</dbReference>
<dbReference type="PANTHER" id="PTHR30443">
    <property type="entry name" value="INNER MEMBRANE PROTEIN"/>
    <property type="match status" value="1"/>
</dbReference>
<feature type="transmembrane region" description="Helical" evidence="7">
    <location>
        <begin position="108"/>
        <end position="129"/>
    </location>
</feature>
<dbReference type="PANTHER" id="PTHR30443:SF2">
    <property type="entry name" value="PHOSPHOETHANOLAMINE TRANSFERASE EPTC"/>
    <property type="match status" value="1"/>
</dbReference>
<feature type="transmembrane region" description="Helical" evidence="7">
    <location>
        <begin position="141"/>
        <end position="159"/>
    </location>
</feature>
<evidence type="ECO:0000256" key="1">
    <source>
        <dbReference type="ARBA" id="ARBA00004651"/>
    </source>
</evidence>
<feature type="transmembrane region" description="Helical" evidence="7">
    <location>
        <begin position="9"/>
        <end position="29"/>
    </location>
</feature>
<dbReference type="RefSeq" id="WP_377123085.1">
    <property type="nucleotide sequence ID" value="NZ_JBHRSD010000014.1"/>
</dbReference>